<dbReference type="Pfam" id="PF00355">
    <property type="entry name" value="Rieske"/>
    <property type="match status" value="1"/>
</dbReference>
<name>A0A8H9C3C0_9HYPH</name>
<dbReference type="SUPFAM" id="SSF55961">
    <property type="entry name" value="Bet v1-like"/>
    <property type="match status" value="1"/>
</dbReference>
<keyword evidence="6" id="KW-0411">Iron-sulfur</keyword>
<evidence type="ECO:0000256" key="3">
    <source>
        <dbReference type="ARBA" id="ARBA00022723"/>
    </source>
</evidence>
<keyword evidence="3" id="KW-0479">Metal-binding</keyword>
<dbReference type="Gene3D" id="2.102.10.10">
    <property type="entry name" value="Rieske [2Fe-2S] iron-sulphur domain"/>
    <property type="match status" value="1"/>
</dbReference>
<dbReference type="InterPro" id="IPR017941">
    <property type="entry name" value="Rieske_2Fe-2S"/>
</dbReference>
<evidence type="ECO:0000313" key="9">
    <source>
        <dbReference type="Proteomes" id="UP000663508"/>
    </source>
</evidence>
<dbReference type="InterPro" id="IPR036922">
    <property type="entry name" value="Rieske_2Fe-2S_sf"/>
</dbReference>
<evidence type="ECO:0000259" key="7">
    <source>
        <dbReference type="PROSITE" id="PS51296"/>
    </source>
</evidence>
<evidence type="ECO:0000256" key="1">
    <source>
        <dbReference type="ARBA" id="ARBA00001962"/>
    </source>
</evidence>
<keyword evidence="4" id="KW-0560">Oxidoreductase</keyword>
<reference evidence="8" key="1">
    <citation type="submission" date="2020-11" db="EMBL/GenBank/DDBJ databases">
        <title>Complete genome sequence of a novel pathogenic Methylobacterium strain isolated from rice in Vietnam.</title>
        <authorList>
            <person name="Lai K."/>
            <person name="Okazaki S."/>
            <person name="Higashi K."/>
            <person name="Mori H."/>
            <person name="Toyoda A."/>
            <person name="Kurokawa K."/>
        </authorList>
    </citation>
    <scope>NUCLEOTIDE SEQUENCE</scope>
    <source>
        <strain evidence="8">VL1</strain>
    </source>
</reference>
<evidence type="ECO:0000256" key="2">
    <source>
        <dbReference type="ARBA" id="ARBA00022714"/>
    </source>
</evidence>
<dbReference type="GO" id="GO:0051537">
    <property type="term" value="F:2 iron, 2 sulfur cluster binding"/>
    <property type="evidence" value="ECO:0007669"/>
    <property type="project" value="UniProtKB-KW"/>
</dbReference>
<dbReference type="KEGG" id="mind:mvi_01220"/>
<accession>A0A8H9C3C0</accession>
<dbReference type="Proteomes" id="UP000663508">
    <property type="component" value="Chromosome"/>
</dbReference>
<dbReference type="InterPro" id="IPR015879">
    <property type="entry name" value="Ring_hydroxy_dOase_asu_C_dom"/>
</dbReference>
<evidence type="ECO:0000313" key="8">
    <source>
        <dbReference type="EMBL" id="BCM81661.1"/>
    </source>
</evidence>
<dbReference type="PROSITE" id="PS51296">
    <property type="entry name" value="RIESKE"/>
    <property type="match status" value="1"/>
</dbReference>
<dbReference type="AlphaFoldDB" id="A0A8H9C3C0"/>
<evidence type="ECO:0000256" key="4">
    <source>
        <dbReference type="ARBA" id="ARBA00023002"/>
    </source>
</evidence>
<protein>
    <submittedName>
        <fullName evidence="8">(2Fe-2S)-binding protein</fullName>
    </submittedName>
</protein>
<dbReference type="Pfam" id="PF00848">
    <property type="entry name" value="Ring_hydroxyl_A"/>
    <property type="match status" value="1"/>
</dbReference>
<proteinExistence type="predicted"/>
<dbReference type="PRINTS" id="PR00090">
    <property type="entry name" value="RNGDIOXGNASE"/>
</dbReference>
<dbReference type="RefSeq" id="WP_207180846.1">
    <property type="nucleotide sequence ID" value="NZ_AP024145.1"/>
</dbReference>
<dbReference type="GO" id="GO:0005506">
    <property type="term" value="F:iron ion binding"/>
    <property type="evidence" value="ECO:0007669"/>
    <property type="project" value="InterPro"/>
</dbReference>
<evidence type="ECO:0000256" key="6">
    <source>
        <dbReference type="ARBA" id="ARBA00023014"/>
    </source>
</evidence>
<feature type="domain" description="Rieske" evidence="7">
    <location>
        <begin position="43"/>
        <end position="152"/>
    </location>
</feature>
<organism evidence="8 9">
    <name type="scientific">Methylobacterium indicum</name>
    <dbReference type="NCBI Taxonomy" id="1775910"/>
    <lineage>
        <taxon>Bacteria</taxon>
        <taxon>Pseudomonadati</taxon>
        <taxon>Pseudomonadota</taxon>
        <taxon>Alphaproteobacteria</taxon>
        <taxon>Hyphomicrobiales</taxon>
        <taxon>Methylobacteriaceae</taxon>
        <taxon>Methylobacterium</taxon>
    </lineage>
</organism>
<dbReference type="EMBL" id="AP024145">
    <property type="protein sequence ID" value="BCM81661.1"/>
    <property type="molecule type" value="Genomic_DNA"/>
</dbReference>
<dbReference type="PANTHER" id="PTHR43756:SF5">
    <property type="entry name" value="CHOLINE MONOOXYGENASE, CHLOROPLASTIC"/>
    <property type="match status" value="1"/>
</dbReference>
<comment type="cofactor">
    <cofactor evidence="1">
        <name>Fe cation</name>
        <dbReference type="ChEBI" id="CHEBI:24875"/>
    </cofactor>
</comment>
<dbReference type="SUPFAM" id="SSF50022">
    <property type="entry name" value="ISP domain"/>
    <property type="match status" value="1"/>
</dbReference>
<dbReference type="PANTHER" id="PTHR43756">
    <property type="entry name" value="CHOLINE MONOOXYGENASE, CHLOROPLASTIC"/>
    <property type="match status" value="1"/>
</dbReference>
<dbReference type="GO" id="GO:0016491">
    <property type="term" value="F:oxidoreductase activity"/>
    <property type="evidence" value="ECO:0007669"/>
    <property type="project" value="UniProtKB-KW"/>
</dbReference>
<dbReference type="Gene3D" id="3.90.380.10">
    <property type="entry name" value="Naphthalene 1,2-dioxygenase Alpha Subunit, Chain A, domain 1"/>
    <property type="match status" value="1"/>
</dbReference>
<sequence>MTVAVPPPFALDELVKTDRARAALYTDRALFEEEMAKVFENTWVWVAHASELPKAGDFKTSHVGLQPVIVVRDRKNTVHVHVNRCRHRASTVCEVAQGKTNSFVCPYHGWAYALDGSLRGVPFEAGYDGQLDKTQFSLRSLRVEEYNGLIFATFKDDIEPLVDFLAGARKWIDLFMKQGAGFPLVAMGEHKFRFPGNWKIQLENTTDAYHFPLVHKSFLSAADQETEDSWDIMNKGGFVEDLGNGHSVMVMMPELVDLEENLDEPIPERFEELAAELRTEYPEEQVRRIVRAVGGCGFNLNLFPNLGCSAAFFRVLQPVAVDETEIRHVALGMGGGPASANRVRLRIHEFFQGPMGFGTPDDAEIWDRVQHGAQGGPDLWVMLNRGLSHEETLADGGRRSDVSAETGMRAAYAQWKRLMGA</sequence>
<keyword evidence="5" id="KW-0408">Iron</keyword>
<keyword evidence="2" id="KW-0001">2Fe-2S</keyword>
<dbReference type="CDD" id="cd08879">
    <property type="entry name" value="RHO_alpha_C_AntDO-like"/>
    <property type="match status" value="1"/>
</dbReference>
<gene>
    <name evidence="8" type="ORF">mvi_01220</name>
</gene>
<dbReference type="InterPro" id="IPR001663">
    <property type="entry name" value="Rng_hydr_dOase-A"/>
</dbReference>
<evidence type="ECO:0000256" key="5">
    <source>
        <dbReference type="ARBA" id="ARBA00023004"/>
    </source>
</evidence>